<dbReference type="GeneID" id="63920746"/>
<keyword evidence="3" id="KW-1185">Reference proteome</keyword>
<evidence type="ECO:0000313" key="3">
    <source>
        <dbReference type="Proteomes" id="UP000030672"/>
    </source>
</evidence>
<dbReference type="AlphaFoldDB" id="A0A074W467"/>
<dbReference type="PANTHER" id="PTHR36576:SF1">
    <property type="entry name" value="UPF0654 PROTEIN C11D3.01C-RELATED"/>
    <property type="match status" value="1"/>
</dbReference>
<gene>
    <name evidence="2" type="ORF">M437DRAFT_80572</name>
</gene>
<accession>A0A074W467</accession>
<dbReference type="InterPro" id="IPR052670">
    <property type="entry name" value="UPF0654_domain"/>
</dbReference>
<proteinExistence type="predicted"/>
<evidence type="ECO:0008006" key="4">
    <source>
        <dbReference type="Google" id="ProtNLM"/>
    </source>
</evidence>
<feature type="compositionally biased region" description="Basic and acidic residues" evidence="1">
    <location>
        <begin position="74"/>
        <end position="95"/>
    </location>
</feature>
<dbReference type="EMBL" id="KL584824">
    <property type="protein sequence ID" value="KEQ67945.1"/>
    <property type="molecule type" value="Genomic_DNA"/>
</dbReference>
<name>A0A074W467_AURM1</name>
<dbReference type="PANTHER" id="PTHR36576">
    <property type="entry name" value="UPF0654 PROTEIN C11D3.01C-RELATED"/>
    <property type="match status" value="1"/>
</dbReference>
<dbReference type="GO" id="GO:0005737">
    <property type="term" value="C:cytoplasm"/>
    <property type="evidence" value="ECO:0007669"/>
    <property type="project" value="TreeGrafter"/>
</dbReference>
<dbReference type="HOGENOM" id="CLU_107705_2_1_1"/>
<organism evidence="2 3">
    <name type="scientific">Aureobasidium melanogenum (strain CBS 110374)</name>
    <name type="common">Aureobasidium pullulans var. melanogenum</name>
    <dbReference type="NCBI Taxonomy" id="1043003"/>
    <lineage>
        <taxon>Eukaryota</taxon>
        <taxon>Fungi</taxon>
        <taxon>Dikarya</taxon>
        <taxon>Ascomycota</taxon>
        <taxon>Pezizomycotina</taxon>
        <taxon>Dothideomycetes</taxon>
        <taxon>Dothideomycetidae</taxon>
        <taxon>Dothideales</taxon>
        <taxon>Saccotheciaceae</taxon>
        <taxon>Aureobasidium</taxon>
    </lineage>
</organism>
<dbReference type="InterPro" id="IPR018824">
    <property type="entry name" value="Conidiation-specific_6"/>
</dbReference>
<evidence type="ECO:0000313" key="2">
    <source>
        <dbReference type="EMBL" id="KEQ67945.1"/>
    </source>
</evidence>
<protein>
    <recommendedName>
        <fullName evidence="4">Conidiation protein 6</fullName>
    </recommendedName>
</protein>
<dbReference type="Proteomes" id="UP000030672">
    <property type="component" value="Unassembled WGS sequence"/>
</dbReference>
<evidence type="ECO:0000256" key="1">
    <source>
        <dbReference type="SAM" id="MobiDB-lite"/>
    </source>
</evidence>
<sequence>MQRTAEDISHEATGHKANLSNPNTSDASKEHSKKVLEQLGGEQAFYGKQGEGEIDQNPGNVAGGLKAAINNPEDNEHYVSEEGKQQAKDKLNSMQ</sequence>
<feature type="compositionally biased region" description="Basic and acidic residues" evidence="1">
    <location>
        <begin position="27"/>
        <end position="36"/>
    </location>
</feature>
<feature type="region of interest" description="Disordered" evidence="1">
    <location>
        <begin position="1"/>
        <end position="95"/>
    </location>
</feature>
<feature type="compositionally biased region" description="Basic and acidic residues" evidence="1">
    <location>
        <begin position="1"/>
        <end position="14"/>
    </location>
</feature>
<dbReference type="Pfam" id="PF10346">
    <property type="entry name" value="Con-6"/>
    <property type="match status" value="2"/>
</dbReference>
<reference evidence="2 3" key="1">
    <citation type="journal article" date="2014" name="BMC Genomics">
        <title>Genome sequencing of four Aureobasidium pullulans varieties: biotechnological potential, stress tolerance, and description of new species.</title>
        <authorList>
            <person name="Gostin Ar C."/>
            <person name="Ohm R.A."/>
            <person name="Kogej T."/>
            <person name="Sonjak S."/>
            <person name="Turk M."/>
            <person name="Zajc J."/>
            <person name="Zalar P."/>
            <person name="Grube M."/>
            <person name="Sun H."/>
            <person name="Han J."/>
            <person name="Sharma A."/>
            <person name="Chiniquy J."/>
            <person name="Ngan C.Y."/>
            <person name="Lipzen A."/>
            <person name="Barry K."/>
            <person name="Grigoriev I.V."/>
            <person name="Gunde-Cimerman N."/>
        </authorList>
    </citation>
    <scope>NUCLEOTIDE SEQUENCE [LARGE SCALE GENOMIC DNA]</scope>
    <source>
        <strain evidence="2 3">CBS 110374</strain>
    </source>
</reference>
<dbReference type="RefSeq" id="XP_040884967.1">
    <property type="nucleotide sequence ID" value="XM_041027373.1"/>
</dbReference>